<accession>A0A9N9LU83</accession>
<dbReference type="Proteomes" id="UP000701801">
    <property type="component" value="Unassembled WGS sequence"/>
</dbReference>
<dbReference type="EMBL" id="CAJVRM010000466">
    <property type="protein sequence ID" value="CAG8981350.1"/>
    <property type="molecule type" value="Genomic_DNA"/>
</dbReference>
<keyword evidence="3" id="KW-1185">Reference proteome</keyword>
<dbReference type="OrthoDB" id="10411818at2759"/>
<name>A0A9N9LU83_9HELO</name>
<sequence>MPSHHSHKKGHASGSKKEKKAAPDNTNDNNDATAQQQSSEGIQLGRWAYEVSHDNLTFAERLEKSAWEDTQKR</sequence>
<evidence type="ECO:0000313" key="2">
    <source>
        <dbReference type="EMBL" id="CAG8981350.1"/>
    </source>
</evidence>
<feature type="region of interest" description="Disordered" evidence="1">
    <location>
        <begin position="1"/>
        <end position="41"/>
    </location>
</feature>
<feature type="compositionally biased region" description="Low complexity" evidence="1">
    <location>
        <begin position="23"/>
        <end position="37"/>
    </location>
</feature>
<evidence type="ECO:0000256" key="1">
    <source>
        <dbReference type="SAM" id="MobiDB-lite"/>
    </source>
</evidence>
<dbReference type="AlphaFoldDB" id="A0A9N9LU83"/>
<proteinExistence type="predicted"/>
<comment type="caution">
    <text evidence="2">The sequence shown here is derived from an EMBL/GenBank/DDBJ whole genome shotgun (WGS) entry which is preliminary data.</text>
</comment>
<reference evidence="2" key="1">
    <citation type="submission" date="2021-07" db="EMBL/GenBank/DDBJ databases">
        <authorList>
            <person name="Durling M."/>
        </authorList>
    </citation>
    <scope>NUCLEOTIDE SEQUENCE</scope>
</reference>
<organism evidence="2 3">
    <name type="scientific">Hymenoscyphus albidus</name>
    <dbReference type="NCBI Taxonomy" id="595503"/>
    <lineage>
        <taxon>Eukaryota</taxon>
        <taxon>Fungi</taxon>
        <taxon>Dikarya</taxon>
        <taxon>Ascomycota</taxon>
        <taxon>Pezizomycotina</taxon>
        <taxon>Leotiomycetes</taxon>
        <taxon>Helotiales</taxon>
        <taxon>Helotiaceae</taxon>
        <taxon>Hymenoscyphus</taxon>
    </lineage>
</organism>
<evidence type="ECO:0000313" key="3">
    <source>
        <dbReference type="Proteomes" id="UP000701801"/>
    </source>
</evidence>
<feature type="compositionally biased region" description="Basic residues" evidence="1">
    <location>
        <begin position="1"/>
        <end position="11"/>
    </location>
</feature>
<protein>
    <submittedName>
        <fullName evidence="2">Uncharacterized protein</fullName>
    </submittedName>
</protein>
<gene>
    <name evidence="2" type="ORF">HYALB_00013884</name>
</gene>